<dbReference type="Proteomes" id="UP000275510">
    <property type="component" value="Chromosome"/>
</dbReference>
<dbReference type="InterPro" id="IPR020353">
    <property type="entry name" value="Toxin_YafO"/>
</dbReference>
<gene>
    <name evidence="1" type="ORF">NCTC10976_02029</name>
</gene>
<reference evidence="1 2" key="1">
    <citation type="submission" date="2018-12" db="EMBL/GenBank/DDBJ databases">
        <authorList>
            <consortium name="Pathogen Informatics"/>
        </authorList>
    </citation>
    <scope>NUCLEOTIDE SEQUENCE [LARGE SCALE GENOMIC DNA]</scope>
    <source>
        <strain evidence="1 2">NCTC10976</strain>
    </source>
</reference>
<dbReference type="EMBL" id="LR134515">
    <property type="protein sequence ID" value="VEJ17868.1"/>
    <property type="molecule type" value="Genomic_DNA"/>
</dbReference>
<dbReference type="RefSeq" id="WP_005619041.1">
    <property type="nucleotide sequence ID" value="NZ_CBDBSX010000021.1"/>
</dbReference>
<accession>A0A3S5F604</accession>
<evidence type="ECO:0000313" key="1">
    <source>
        <dbReference type="EMBL" id="VEJ17868.1"/>
    </source>
</evidence>
<name>A0A3S5F604_ACTPL</name>
<dbReference type="Pfam" id="PF13957">
    <property type="entry name" value="YafO_toxin"/>
    <property type="match status" value="1"/>
</dbReference>
<dbReference type="AlphaFoldDB" id="A0A3S5F604"/>
<evidence type="ECO:0000313" key="2">
    <source>
        <dbReference type="Proteomes" id="UP000275510"/>
    </source>
</evidence>
<sequence length="155" mass="17817">MSAIVSIHPNILHLPYLDKIAIGLALYHDTGKYPDFLGHAGGFEENPRAKDSQLHKIHIALYAKDWSLSTWRNRNGYNRCCDNFIIYVRHFFEDNYFCILDILTPDAHKTVNTRLATYIDMAENFHSLSQHKLDQLTAYNANNIGITKTIKLTPP</sequence>
<proteinExistence type="predicted"/>
<organism evidence="1 2">
    <name type="scientific">Actinobacillus pleuropneumoniae</name>
    <name type="common">Haemophilus pleuropneumoniae</name>
    <dbReference type="NCBI Taxonomy" id="715"/>
    <lineage>
        <taxon>Bacteria</taxon>
        <taxon>Pseudomonadati</taxon>
        <taxon>Pseudomonadota</taxon>
        <taxon>Gammaproteobacteria</taxon>
        <taxon>Pasteurellales</taxon>
        <taxon>Pasteurellaceae</taxon>
        <taxon>Actinobacillus</taxon>
    </lineage>
</organism>
<protein>
    <submittedName>
        <fullName evidence="1">Uncharacterized protein</fullName>
    </submittedName>
</protein>